<comment type="cofactor">
    <cofactor evidence="4">
        <name>Mg(2+)</name>
        <dbReference type="ChEBI" id="CHEBI:18420"/>
    </cofactor>
</comment>
<evidence type="ECO:0000256" key="2">
    <source>
        <dbReference type="ARBA" id="ARBA00022741"/>
    </source>
</evidence>
<evidence type="ECO:0000313" key="5">
    <source>
        <dbReference type="EMBL" id="MEE2566431.1"/>
    </source>
</evidence>
<sequence>MFLNWRKSQARKAAQKRRLMAHRDGGNAAHALVANFPDEIWPAIGSVVSGYRAIGTEIDPSALLETFHCEQVRLALPRVVGRGQPLDFRAWAPGETLEKGQLGVEEPSQDAEKARPSLVLVPALAIDRRGHRLGYGAGYYDRTLAGLRKAGPVTAVGLCYDDQIVRSVPTGRHDVSVDWTVTEKTAYRAGQ</sequence>
<keyword evidence="4" id="KW-0460">Magnesium</keyword>
<gene>
    <name evidence="5" type="ORF">V0U35_07025</name>
</gene>
<dbReference type="SUPFAM" id="SSF100950">
    <property type="entry name" value="NagB/RpiA/CoA transferase-like"/>
    <property type="match status" value="1"/>
</dbReference>
<dbReference type="GO" id="GO:0030272">
    <property type="term" value="F:5-formyltetrahydrofolate cyclo-ligase activity"/>
    <property type="evidence" value="ECO:0007669"/>
    <property type="project" value="UniProtKB-EC"/>
</dbReference>
<accession>A0ABU7LYA5</accession>
<protein>
    <recommendedName>
        <fullName evidence="4">5-formyltetrahydrofolate cyclo-ligase</fullName>
        <ecNumber evidence="4">6.3.3.2</ecNumber>
    </recommendedName>
</protein>
<evidence type="ECO:0000256" key="4">
    <source>
        <dbReference type="RuleBase" id="RU361279"/>
    </source>
</evidence>
<dbReference type="PIRSF" id="PIRSF006806">
    <property type="entry name" value="FTHF_cligase"/>
    <property type="match status" value="1"/>
</dbReference>
<name>A0ABU7LYA5_9PROT</name>
<dbReference type="RefSeq" id="WP_330195972.1">
    <property type="nucleotide sequence ID" value="NZ_JAZDRO010000002.1"/>
</dbReference>
<evidence type="ECO:0000256" key="1">
    <source>
        <dbReference type="ARBA" id="ARBA00010638"/>
    </source>
</evidence>
<keyword evidence="2 4" id="KW-0547">Nucleotide-binding</keyword>
<dbReference type="PANTHER" id="PTHR23407">
    <property type="entry name" value="ATPASE INHIBITOR/5-FORMYLTETRAHYDROFOLATE CYCLO-LIGASE"/>
    <property type="match status" value="1"/>
</dbReference>
<dbReference type="InterPro" id="IPR024185">
    <property type="entry name" value="FTHF_cligase-like_sf"/>
</dbReference>
<dbReference type="InterPro" id="IPR037171">
    <property type="entry name" value="NagB/RpiA_transferase-like"/>
</dbReference>
<evidence type="ECO:0000256" key="3">
    <source>
        <dbReference type="ARBA" id="ARBA00022840"/>
    </source>
</evidence>
<dbReference type="EMBL" id="JAZDRO010000002">
    <property type="protein sequence ID" value="MEE2566431.1"/>
    <property type="molecule type" value="Genomic_DNA"/>
</dbReference>
<dbReference type="NCBIfam" id="TIGR02727">
    <property type="entry name" value="MTHFS_bact"/>
    <property type="match status" value="1"/>
</dbReference>
<keyword evidence="3 4" id="KW-0067">ATP-binding</keyword>
<keyword evidence="6" id="KW-1185">Reference proteome</keyword>
<evidence type="ECO:0000313" key="6">
    <source>
        <dbReference type="Proteomes" id="UP001310692"/>
    </source>
</evidence>
<dbReference type="Proteomes" id="UP001310692">
    <property type="component" value="Unassembled WGS sequence"/>
</dbReference>
<comment type="catalytic activity">
    <reaction evidence="4">
        <text>(6S)-5-formyl-5,6,7,8-tetrahydrofolate + ATP = (6R)-5,10-methenyltetrahydrofolate + ADP + phosphate</text>
        <dbReference type="Rhea" id="RHEA:10488"/>
        <dbReference type="ChEBI" id="CHEBI:30616"/>
        <dbReference type="ChEBI" id="CHEBI:43474"/>
        <dbReference type="ChEBI" id="CHEBI:57455"/>
        <dbReference type="ChEBI" id="CHEBI:57457"/>
        <dbReference type="ChEBI" id="CHEBI:456216"/>
        <dbReference type="EC" id="6.3.3.2"/>
    </reaction>
</comment>
<reference evidence="5 6" key="1">
    <citation type="submission" date="2024-01" db="EMBL/GenBank/DDBJ databases">
        <title>Hyphobacterium bacterium isolated from marine sediment.</title>
        <authorList>
            <person name="Zhao S."/>
        </authorList>
    </citation>
    <scope>NUCLEOTIDE SEQUENCE [LARGE SCALE GENOMIC DNA]</scope>
    <source>
        <strain evidence="5 6">Y60-23</strain>
    </source>
</reference>
<keyword evidence="5" id="KW-0436">Ligase</keyword>
<keyword evidence="4" id="KW-0479">Metal-binding</keyword>
<dbReference type="Gene3D" id="3.40.50.10420">
    <property type="entry name" value="NagB/RpiA/CoA transferase-like"/>
    <property type="match status" value="1"/>
</dbReference>
<organism evidence="5 6">
    <name type="scientific">Hyphobacterium marinum</name>
    <dbReference type="NCBI Taxonomy" id="3116574"/>
    <lineage>
        <taxon>Bacteria</taxon>
        <taxon>Pseudomonadati</taxon>
        <taxon>Pseudomonadota</taxon>
        <taxon>Alphaproteobacteria</taxon>
        <taxon>Maricaulales</taxon>
        <taxon>Maricaulaceae</taxon>
        <taxon>Hyphobacterium</taxon>
    </lineage>
</organism>
<dbReference type="EC" id="6.3.3.2" evidence="4"/>
<dbReference type="PANTHER" id="PTHR23407:SF1">
    <property type="entry name" value="5-FORMYLTETRAHYDROFOLATE CYCLO-LIGASE"/>
    <property type="match status" value="1"/>
</dbReference>
<dbReference type="InterPro" id="IPR002698">
    <property type="entry name" value="FTHF_cligase"/>
</dbReference>
<comment type="similarity">
    <text evidence="1 4">Belongs to the 5-formyltetrahydrofolate cyclo-ligase family.</text>
</comment>
<dbReference type="Pfam" id="PF01812">
    <property type="entry name" value="5-FTHF_cyc-lig"/>
    <property type="match status" value="1"/>
</dbReference>
<proteinExistence type="inferred from homology"/>
<comment type="caution">
    <text evidence="5">The sequence shown here is derived from an EMBL/GenBank/DDBJ whole genome shotgun (WGS) entry which is preliminary data.</text>
</comment>